<keyword evidence="3" id="KW-1185">Reference proteome</keyword>
<dbReference type="OrthoDB" id="6149034at2759"/>
<feature type="region of interest" description="Disordered" evidence="1">
    <location>
        <begin position="335"/>
        <end position="375"/>
    </location>
</feature>
<evidence type="ECO:0000256" key="1">
    <source>
        <dbReference type="SAM" id="MobiDB-lite"/>
    </source>
</evidence>
<dbReference type="RefSeq" id="XP_022308151.1">
    <property type="nucleotide sequence ID" value="XM_022452443.1"/>
</dbReference>
<dbReference type="PANTHER" id="PTHR23095:SF46">
    <property type="entry name" value="GAG PROTEIN"/>
    <property type="match status" value="1"/>
</dbReference>
<gene>
    <name evidence="4" type="primary">LOC111114153</name>
</gene>
<dbReference type="Proteomes" id="UP000694844">
    <property type="component" value="Chromosome 9"/>
</dbReference>
<name>A0A8B8BZ90_CRAVI</name>
<evidence type="ECO:0000313" key="3">
    <source>
        <dbReference type="Proteomes" id="UP000694844"/>
    </source>
</evidence>
<evidence type="ECO:0000259" key="2">
    <source>
        <dbReference type="Pfam" id="PF14893"/>
    </source>
</evidence>
<dbReference type="InterPro" id="IPR026523">
    <property type="entry name" value="PNMA"/>
</dbReference>
<dbReference type="PANTHER" id="PTHR23095">
    <property type="entry name" value="PARANEOPLASTIC ANTIGEN"/>
    <property type="match status" value="1"/>
</dbReference>
<accession>A0A8B8BZ90</accession>
<dbReference type="Pfam" id="PF14893">
    <property type="entry name" value="PNMA"/>
    <property type="match status" value="1"/>
</dbReference>
<proteinExistence type="predicted"/>
<dbReference type="InterPro" id="IPR048270">
    <property type="entry name" value="PNMA_C"/>
</dbReference>
<evidence type="ECO:0000313" key="4">
    <source>
        <dbReference type="RefSeq" id="XP_022308151.1"/>
    </source>
</evidence>
<dbReference type="KEGG" id="cvn:111114153"/>
<sequence length="375" mass="42234">MADKAVEGAEGGENVDTEDIMIKKLLASGKYDILPKISTPLKGVQGTKPKTFSVGRGRAKLSDTFSLSQPNPDDQTVSFNLRGHSQIVSSEVIPKIPPFSGDEPPQKGDVTYSEWRFEIKCLQGDPGVSSGHLLQAMRRSLRGTARKMLIPLGERATTSEILDKLDALFSDISTNGMIMQEFFNSFQLPNENVTSFGCRIESLLQTAIDNNHLRKEAKNDLLRHKFWTSLSSEKLKSQTRHKYDTIQNYDQLLREIRQVEKEINISSRGTCKSGESNVLRERKVHSHTISADTDETEKRLFALERKLDAKVSEIETRMDDKFSKILERLELNAEGNSSFRGNYGTGRGNGRQFGNNRGQQRHTGNRNTKQNELKD</sequence>
<dbReference type="GeneID" id="111114153"/>
<feature type="domain" description="Paraneoplastic antigen Ma-like C-terminal" evidence="2">
    <location>
        <begin position="99"/>
        <end position="221"/>
    </location>
</feature>
<protein>
    <submittedName>
        <fullName evidence="4">Uncharacterized protein LOC111114153</fullName>
    </submittedName>
</protein>
<organism evidence="3 4">
    <name type="scientific">Crassostrea virginica</name>
    <name type="common">Eastern oyster</name>
    <dbReference type="NCBI Taxonomy" id="6565"/>
    <lineage>
        <taxon>Eukaryota</taxon>
        <taxon>Metazoa</taxon>
        <taxon>Spiralia</taxon>
        <taxon>Lophotrochozoa</taxon>
        <taxon>Mollusca</taxon>
        <taxon>Bivalvia</taxon>
        <taxon>Autobranchia</taxon>
        <taxon>Pteriomorphia</taxon>
        <taxon>Ostreida</taxon>
        <taxon>Ostreoidea</taxon>
        <taxon>Ostreidae</taxon>
        <taxon>Crassostrea</taxon>
    </lineage>
</organism>
<dbReference type="AlphaFoldDB" id="A0A8B8BZ90"/>
<reference evidence="4" key="1">
    <citation type="submission" date="2025-08" db="UniProtKB">
        <authorList>
            <consortium name="RefSeq"/>
        </authorList>
    </citation>
    <scope>IDENTIFICATION</scope>
    <source>
        <tissue evidence="4">Whole sample</tissue>
    </source>
</reference>